<gene>
    <name evidence="2" type="ORF">NDU88_003238</name>
</gene>
<keyword evidence="3" id="KW-1185">Reference proteome</keyword>
<sequence>MFERSAATPARSLDTCSILVWALHRRSEVVEAHEGKLEEQDAVLVNQEQAAGEIKDWRREDNASAKPGGHQHHEAPRHVAQVLSCIRGSTGGWGRNKQDRVTEDVTGAPKRFGVDSVKLSIFMNKCHFQFMCSPVAFTDDVAKVADVIS</sequence>
<dbReference type="EMBL" id="JANPWB010000002">
    <property type="protein sequence ID" value="KAJ1207848.1"/>
    <property type="molecule type" value="Genomic_DNA"/>
</dbReference>
<reference evidence="2" key="1">
    <citation type="journal article" date="2022" name="bioRxiv">
        <title>Sequencing and chromosome-scale assembly of the giantPleurodeles waltlgenome.</title>
        <authorList>
            <person name="Brown T."/>
            <person name="Elewa A."/>
            <person name="Iarovenko S."/>
            <person name="Subramanian E."/>
            <person name="Araus A.J."/>
            <person name="Petzold A."/>
            <person name="Susuki M."/>
            <person name="Suzuki K.-i.T."/>
            <person name="Hayashi T."/>
            <person name="Toyoda A."/>
            <person name="Oliveira C."/>
            <person name="Osipova E."/>
            <person name="Leigh N.D."/>
            <person name="Simon A."/>
            <person name="Yun M.H."/>
        </authorList>
    </citation>
    <scope>NUCLEOTIDE SEQUENCE</scope>
    <source>
        <strain evidence="2">20211129_DDA</strain>
        <tissue evidence="2">Liver</tissue>
    </source>
</reference>
<organism evidence="2 3">
    <name type="scientific">Pleurodeles waltl</name>
    <name type="common">Iberian ribbed newt</name>
    <dbReference type="NCBI Taxonomy" id="8319"/>
    <lineage>
        <taxon>Eukaryota</taxon>
        <taxon>Metazoa</taxon>
        <taxon>Chordata</taxon>
        <taxon>Craniata</taxon>
        <taxon>Vertebrata</taxon>
        <taxon>Euteleostomi</taxon>
        <taxon>Amphibia</taxon>
        <taxon>Batrachia</taxon>
        <taxon>Caudata</taxon>
        <taxon>Salamandroidea</taxon>
        <taxon>Salamandridae</taxon>
        <taxon>Pleurodelinae</taxon>
        <taxon>Pleurodeles</taxon>
    </lineage>
</organism>
<name>A0AAV7W5E8_PLEWA</name>
<comment type="caution">
    <text evidence="2">The sequence shown here is derived from an EMBL/GenBank/DDBJ whole genome shotgun (WGS) entry which is preliminary data.</text>
</comment>
<dbReference type="Proteomes" id="UP001066276">
    <property type="component" value="Chromosome 1_2"/>
</dbReference>
<evidence type="ECO:0000256" key="1">
    <source>
        <dbReference type="SAM" id="MobiDB-lite"/>
    </source>
</evidence>
<accession>A0AAV7W5E8</accession>
<protein>
    <submittedName>
        <fullName evidence="2">Uncharacterized protein</fullName>
    </submittedName>
</protein>
<evidence type="ECO:0000313" key="3">
    <source>
        <dbReference type="Proteomes" id="UP001066276"/>
    </source>
</evidence>
<feature type="region of interest" description="Disordered" evidence="1">
    <location>
        <begin position="56"/>
        <end position="76"/>
    </location>
</feature>
<evidence type="ECO:0000313" key="2">
    <source>
        <dbReference type="EMBL" id="KAJ1207848.1"/>
    </source>
</evidence>
<dbReference type="AlphaFoldDB" id="A0AAV7W5E8"/>
<proteinExistence type="predicted"/>